<keyword evidence="2" id="KW-1185">Reference proteome</keyword>
<gene>
    <name evidence="1" type="ORF">CVLEPA_LOCUS11528</name>
</gene>
<comment type="caution">
    <text evidence="1">The sequence shown here is derived from an EMBL/GenBank/DDBJ whole genome shotgun (WGS) entry which is preliminary data.</text>
</comment>
<evidence type="ECO:0008006" key="3">
    <source>
        <dbReference type="Google" id="ProtNLM"/>
    </source>
</evidence>
<evidence type="ECO:0000313" key="1">
    <source>
        <dbReference type="EMBL" id="CAK8681314.1"/>
    </source>
</evidence>
<dbReference type="PANTHER" id="PTHR45913">
    <property type="entry name" value="EPM2A-INTERACTING PROTEIN 1"/>
    <property type="match status" value="1"/>
</dbReference>
<sequence>MAKRKQVFAYNGDYLTLGFTSVEVNGEVKPQCVLCLKVLADSSLKEAKLRRHLQANHEKFVNKPLDVFKEKEYQVKRSRFDHPAAWGGVVYSHNKAVRASFSAAWRIAREIEKRFRPEADKTAE</sequence>
<dbReference type="EMBL" id="CAWYQH010000079">
    <property type="protein sequence ID" value="CAK8681314.1"/>
    <property type="molecule type" value="Genomic_DNA"/>
</dbReference>
<reference evidence="1 2" key="1">
    <citation type="submission" date="2024-02" db="EMBL/GenBank/DDBJ databases">
        <authorList>
            <person name="Daric V."/>
            <person name="Darras S."/>
        </authorList>
    </citation>
    <scope>NUCLEOTIDE SEQUENCE [LARGE SCALE GENOMIC DNA]</scope>
</reference>
<dbReference type="Proteomes" id="UP001642483">
    <property type="component" value="Unassembled WGS sequence"/>
</dbReference>
<accession>A0ABP0FNU2</accession>
<name>A0ABP0FNU2_CLALP</name>
<protein>
    <recommendedName>
        <fullName evidence="3">Transposase</fullName>
    </recommendedName>
</protein>
<proteinExistence type="predicted"/>
<evidence type="ECO:0000313" key="2">
    <source>
        <dbReference type="Proteomes" id="UP001642483"/>
    </source>
</evidence>
<organism evidence="1 2">
    <name type="scientific">Clavelina lepadiformis</name>
    <name type="common">Light-bulb sea squirt</name>
    <name type="synonym">Ascidia lepadiformis</name>
    <dbReference type="NCBI Taxonomy" id="159417"/>
    <lineage>
        <taxon>Eukaryota</taxon>
        <taxon>Metazoa</taxon>
        <taxon>Chordata</taxon>
        <taxon>Tunicata</taxon>
        <taxon>Ascidiacea</taxon>
        <taxon>Aplousobranchia</taxon>
        <taxon>Clavelinidae</taxon>
        <taxon>Clavelina</taxon>
    </lineage>
</organism>
<dbReference type="PANTHER" id="PTHR45913:SF19">
    <property type="entry name" value="LOW QUALITY PROTEIN: ZINC FINGER BED DOMAIN-CONTAINING PROTEIN 5-LIKE"/>
    <property type="match status" value="1"/>
</dbReference>